<evidence type="ECO:0000313" key="2">
    <source>
        <dbReference type="EMBL" id="KST67061.1"/>
    </source>
</evidence>
<name>A0A0V7ZQY9_9CYAN</name>
<evidence type="ECO:0000313" key="1">
    <source>
        <dbReference type="EMBL" id="KST64859.1"/>
    </source>
</evidence>
<sequence length="63" mass="6971">MNGGFYPQTYSSKTSIISNNLEHEDLKNQKLNSISEVYLLQTVIESFVGGILILTAQGELVHS</sequence>
<comment type="caution">
    <text evidence="2">The sequence shown here is derived from an EMBL/GenBank/DDBJ whole genome shotgun (WGS) entry which is preliminary data.</text>
</comment>
<dbReference type="RefSeq" id="WP_058183747.1">
    <property type="nucleotide sequence ID" value="NZ_LMTZ01000091.1"/>
</dbReference>
<protein>
    <submittedName>
        <fullName evidence="2">Uncharacterized protein</fullName>
    </submittedName>
</protein>
<organism evidence="2 3">
    <name type="scientific">Mastigocoleus testarum BC008</name>
    <dbReference type="NCBI Taxonomy" id="371196"/>
    <lineage>
        <taxon>Bacteria</taxon>
        <taxon>Bacillati</taxon>
        <taxon>Cyanobacteriota</taxon>
        <taxon>Cyanophyceae</taxon>
        <taxon>Nostocales</taxon>
        <taxon>Hapalosiphonaceae</taxon>
        <taxon>Mastigocoleus</taxon>
    </lineage>
</organism>
<proteinExistence type="predicted"/>
<keyword evidence="3" id="KW-1185">Reference proteome</keyword>
<dbReference type="AlphaFoldDB" id="A0A0V7ZQY9"/>
<reference evidence="2 3" key="1">
    <citation type="journal article" date="2015" name="Genome Announc.">
        <title>Draft Genome of the Euendolithic (true boring) Cyanobacterium Mastigocoleus testarum strain BC008.</title>
        <authorList>
            <person name="Guida B.S."/>
            <person name="Garcia-Pichel F."/>
        </authorList>
    </citation>
    <scope>NUCLEOTIDE SEQUENCE [LARGE SCALE GENOMIC DNA]</scope>
    <source>
        <strain evidence="2 3">BC008</strain>
    </source>
</reference>
<dbReference type="Proteomes" id="UP000053372">
    <property type="component" value="Unassembled WGS sequence"/>
</dbReference>
<dbReference type="EMBL" id="LMTZ01000091">
    <property type="protein sequence ID" value="KST67061.1"/>
    <property type="molecule type" value="Genomic_DNA"/>
</dbReference>
<accession>A0A0V7ZQY9</accession>
<evidence type="ECO:0000313" key="3">
    <source>
        <dbReference type="Proteomes" id="UP000053372"/>
    </source>
</evidence>
<dbReference type="EMBL" id="LMTZ01000116">
    <property type="protein sequence ID" value="KST64859.1"/>
    <property type="molecule type" value="Genomic_DNA"/>
</dbReference>
<gene>
    <name evidence="1" type="ORF">BC008_18780</name>
    <name evidence="2" type="ORF">BC008_28135</name>
</gene>